<evidence type="ECO:0000259" key="5">
    <source>
        <dbReference type="Pfam" id="PF12849"/>
    </source>
</evidence>
<dbReference type="Gene3D" id="3.40.190.10">
    <property type="entry name" value="Periplasmic binding protein-like II"/>
    <property type="match status" value="2"/>
</dbReference>
<proteinExistence type="inferred from homology"/>
<dbReference type="Proteomes" id="UP000777774">
    <property type="component" value="Unassembled WGS sequence"/>
</dbReference>
<dbReference type="InterPro" id="IPR024370">
    <property type="entry name" value="PBP_domain"/>
</dbReference>
<dbReference type="InterPro" id="IPR050811">
    <property type="entry name" value="Phosphate_ABC_transporter"/>
</dbReference>
<feature type="domain" description="PBP" evidence="5">
    <location>
        <begin position="54"/>
        <end position="311"/>
    </location>
</feature>
<dbReference type="CDD" id="cd13654">
    <property type="entry name" value="PBP2_phosphate_like_2"/>
    <property type="match status" value="1"/>
</dbReference>
<evidence type="ECO:0000256" key="4">
    <source>
        <dbReference type="RuleBase" id="RU367119"/>
    </source>
</evidence>
<dbReference type="Pfam" id="PF12849">
    <property type="entry name" value="PBP_like_2"/>
    <property type="match status" value="1"/>
</dbReference>
<protein>
    <recommendedName>
        <fullName evidence="4">Phosphate-binding protein</fullName>
    </recommendedName>
</protein>
<evidence type="ECO:0000256" key="1">
    <source>
        <dbReference type="ARBA" id="ARBA00008725"/>
    </source>
</evidence>
<gene>
    <name evidence="6" type="ORF">HGA02_00105</name>
</gene>
<comment type="function">
    <text evidence="4">Involved in the system for phosphate transport across the cytoplasmic membrane.</text>
</comment>
<keyword evidence="3" id="KW-0732">Signal</keyword>
<evidence type="ECO:0000256" key="3">
    <source>
        <dbReference type="ARBA" id="ARBA00022729"/>
    </source>
</evidence>
<dbReference type="InterPro" id="IPR011862">
    <property type="entry name" value="Phos-bd"/>
</dbReference>
<comment type="similarity">
    <text evidence="1 4">Belongs to the PstS family.</text>
</comment>
<organism evidence="6 7">
    <name type="scientific">Cellulomonas septica</name>
    <dbReference type="NCBI Taxonomy" id="285080"/>
    <lineage>
        <taxon>Bacteria</taxon>
        <taxon>Bacillati</taxon>
        <taxon>Actinomycetota</taxon>
        <taxon>Actinomycetes</taxon>
        <taxon>Micrococcales</taxon>
        <taxon>Cellulomonadaceae</taxon>
        <taxon>Cellulomonas</taxon>
    </lineage>
</organism>
<dbReference type="EMBL" id="JAAXOY010000001">
    <property type="protein sequence ID" value="NKY37974.1"/>
    <property type="molecule type" value="Genomic_DNA"/>
</dbReference>
<keyword evidence="2 4" id="KW-0813">Transport</keyword>
<keyword evidence="4" id="KW-0592">Phosphate transport</keyword>
<reference evidence="6 7" key="1">
    <citation type="submission" date="2020-04" db="EMBL/GenBank/DDBJ databases">
        <title>MicrobeNet Type strains.</title>
        <authorList>
            <person name="Nicholson A.C."/>
        </authorList>
    </citation>
    <scope>NUCLEOTIDE SEQUENCE [LARGE SCALE GENOMIC DNA]</scope>
    <source>
        <strain evidence="6 7">ATCC BAA-787</strain>
    </source>
</reference>
<evidence type="ECO:0000313" key="7">
    <source>
        <dbReference type="Proteomes" id="UP000777774"/>
    </source>
</evidence>
<dbReference type="SUPFAM" id="SSF53850">
    <property type="entry name" value="Periplasmic binding protein-like II"/>
    <property type="match status" value="1"/>
</dbReference>
<dbReference type="PANTHER" id="PTHR30570">
    <property type="entry name" value="PERIPLASMIC PHOSPHATE BINDING COMPONENT OF PHOSPHATE ABC TRANSPORTER"/>
    <property type="match status" value="1"/>
</dbReference>
<sequence>MAERTGARTRDGNPHVSTLRLRSSAALGAAGLLLALTACGGQDPAAGADVSGDSTGGSALSGQVVADGSSTVEPLTSAAATLYRDEQPDVDVTVATSGTGGGFKKFCADETDISNASRPIEEDETAACEEAGVEYTEIVIANDGLSVVVNPENDWLECITTEQLATIWGPTAEGTVMSWKDVDPSFPDEPLALYGAGTDSGTFDYFTDAINGEEGAIRADYTPSEDDNLTVQGVAGAAGGIGFFGLSYAEEYADTIKLLAVDNGSGCVVPSTETVQDGSYEPLGRPLFIYVNNTRYADNAALRDFVDFYVANAVSAAEDALFVPLTDEQVTTAQDELASLVDG</sequence>
<name>A0ABX1JUL0_9CELL</name>
<accession>A0ABX1JUL0</accession>
<dbReference type="NCBIfam" id="TIGR02136">
    <property type="entry name" value="ptsS_2"/>
    <property type="match status" value="1"/>
</dbReference>
<evidence type="ECO:0000313" key="6">
    <source>
        <dbReference type="EMBL" id="NKY37974.1"/>
    </source>
</evidence>
<evidence type="ECO:0000256" key="2">
    <source>
        <dbReference type="ARBA" id="ARBA00022448"/>
    </source>
</evidence>
<keyword evidence="7" id="KW-1185">Reference proteome</keyword>
<dbReference type="PANTHER" id="PTHR30570:SF1">
    <property type="entry name" value="PHOSPHATE-BINDING PROTEIN PSTS"/>
    <property type="match status" value="1"/>
</dbReference>
<comment type="caution">
    <text evidence="6">The sequence shown here is derived from an EMBL/GenBank/DDBJ whole genome shotgun (WGS) entry which is preliminary data.</text>
</comment>